<dbReference type="InterPro" id="IPR003423">
    <property type="entry name" value="OMP_efflux"/>
</dbReference>
<keyword evidence="2" id="KW-0564">Palmitate</keyword>
<protein>
    <submittedName>
        <fullName evidence="3">Outer membrane protein OprM</fullName>
    </submittedName>
</protein>
<dbReference type="NCBIfam" id="TIGR01845">
    <property type="entry name" value="outer_NodT"/>
    <property type="match status" value="1"/>
</dbReference>
<dbReference type="SUPFAM" id="SSF56954">
    <property type="entry name" value="Outer membrane efflux proteins (OEP)"/>
    <property type="match status" value="1"/>
</dbReference>
<keyword evidence="2" id="KW-0812">Transmembrane</keyword>
<dbReference type="KEGG" id="nst:Nstercoris_00586"/>
<keyword evidence="2" id="KW-0472">Membrane</keyword>
<dbReference type="AlphaFoldDB" id="A0A4Y1YQU4"/>
<dbReference type="Gene3D" id="1.20.1600.10">
    <property type="entry name" value="Outer membrane efflux proteins (OEP)"/>
    <property type="match status" value="1"/>
</dbReference>
<dbReference type="PANTHER" id="PTHR30203">
    <property type="entry name" value="OUTER MEMBRANE CATION EFFLUX PROTEIN"/>
    <property type="match status" value="1"/>
</dbReference>
<proteinExistence type="inferred from homology"/>
<dbReference type="PANTHER" id="PTHR30203:SF33">
    <property type="entry name" value="BLR4455 PROTEIN"/>
    <property type="match status" value="1"/>
</dbReference>
<keyword evidence="2" id="KW-1134">Transmembrane beta strand</keyword>
<evidence type="ECO:0000313" key="3">
    <source>
        <dbReference type="EMBL" id="BBL34355.1"/>
    </source>
</evidence>
<feature type="chain" id="PRO_5021509196" evidence="2">
    <location>
        <begin position="20"/>
        <end position="487"/>
    </location>
</feature>
<accession>A0A4Y1YQU4</accession>
<organism evidence="3 4">
    <name type="scientific">Nitrosomonas stercoris</name>
    <dbReference type="NCBI Taxonomy" id="1444684"/>
    <lineage>
        <taxon>Bacteria</taxon>
        <taxon>Pseudomonadati</taxon>
        <taxon>Pseudomonadota</taxon>
        <taxon>Betaproteobacteria</taxon>
        <taxon>Nitrosomonadales</taxon>
        <taxon>Nitrosomonadaceae</taxon>
        <taxon>Nitrosomonas</taxon>
    </lineage>
</organism>
<gene>
    <name evidence="3" type="ORF">Nstercoris_00586</name>
</gene>
<dbReference type="Pfam" id="PF02321">
    <property type="entry name" value="OEP"/>
    <property type="match status" value="2"/>
</dbReference>
<evidence type="ECO:0000313" key="4">
    <source>
        <dbReference type="Proteomes" id="UP000316473"/>
    </source>
</evidence>
<dbReference type="Proteomes" id="UP000316473">
    <property type="component" value="Chromosome"/>
</dbReference>
<dbReference type="GO" id="GO:0015562">
    <property type="term" value="F:efflux transmembrane transporter activity"/>
    <property type="evidence" value="ECO:0007669"/>
    <property type="project" value="InterPro"/>
</dbReference>
<name>A0A4Y1YQU4_9PROT</name>
<dbReference type="GO" id="GO:0005886">
    <property type="term" value="C:plasma membrane"/>
    <property type="evidence" value="ECO:0007669"/>
    <property type="project" value="UniProtKB-SubCell"/>
</dbReference>
<keyword evidence="2" id="KW-0449">Lipoprotein</keyword>
<reference evidence="3 4" key="1">
    <citation type="submission" date="2019-06" db="EMBL/GenBank/DDBJ databases">
        <title>Nitrosomonas stercoris KYUHI-S whole genome shotgun sequence.</title>
        <authorList>
            <person name="Nakagawa T."/>
            <person name="Tsuchiya Y."/>
            <person name="Takahashi R."/>
        </authorList>
    </citation>
    <scope>NUCLEOTIDE SEQUENCE [LARGE SCALE GENOMIC DNA]</scope>
    <source>
        <strain evidence="3 4">KYUHI-S</strain>
    </source>
</reference>
<sequence length="487" mass="52622">MKPVLPLLLVLLLAGCSLAPKYHTPAITLPEHYKEAPGWVAAEPSDAVARGEWWTLFDDPMLNALQSRVVITNQNIAGYRAAYQAARALVITQRASLFPVINLTGNRSRSTPFVGRSSSGGSFVSGAGGALSASSNFMFGIGASWEPDLWGRLRNTVSQAEAEEVASVGDLVNATLSAQGELATNYIQLRGIDAQRRLLDQIVNDYQRALTIANNKYEVGVVARSDVFQAQTSLSDAIALRQDLDRQRAVLEHAIAVLVGENPSTFVLAPSIWDPVVPDVPTTLPSTLLQRRPDIAAAERRVAAANANIGVQRAAYFPQITLTAGVRTSTSVMEQLFKASTGLWSFGISGVETLLDFGARRGQVLQAEAQFEQAVAAYRQSVLTAFQQVEDNLAAVRVLAEVTRNRTEAAESAVRAMTIINNQYRSGMVDYAQVVVAQATALNAQQTQIQAVLNQQAAVVSLIQAIGGHWLSELDIEQVKPSPWQLF</sequence>
<keyword evidence="2" id="KW-0732">Signal</keyword>
<dbReference type="Gene3D" id="2.20.200.10">
    <property type="entry name" value="Outer membrane efflux proteins (OEP)"/>
    <property type="match status" value="1"/>
</dbReference>
<dbReference type="InterPro" id="IPR010131">
    <property type="entry name" value="MdtP/NodT-like"/>
</dbReference>
<dbReference type="EMBL" id="AP019755">
    <property type="protein sequence ID" value="BBL34355.1"/>
    <property type="molecule type" value="Genomic_DNA"/>
</dbReference>
<dbReference type="PROSITE" id="PS51257">
    <property type="entry name" value="PROKAR_LIPOPROTEIN"/>
    <property type="match status" value="1"/>
</dbReference>
<comment type="similarity">
    <text evidence="1 2">Belongs to the outer membrane factor (OMF) (TC 1.B.17) family.</text>
</comment>
<comment type="subcellular location">
    <subcellularLocation>
        <location evidence="2">Cell membrane</location>
        <topology evidence="2">Lipid-anchor</topology>
    </subcellularLocation>
</comment>
<evidence type="ECO:0000256" key="2">
    <source>
        <dbReference type="RuleBase" id="RU362097"/>
    </source>
</evidence>
<feature type="signal peptide" evidence="2">
    <location>
        <begin position="1"/>
        <end position="19"/>
    </location>
</feature>
<keyword evidence="4" id="KW-1185">Reference proteome</keyword>
<evidence type="ECO:0000256" key="1">
    <source>
        <dbReference type="ARBA" id="ARBA00007613"/>
    </source>
</evidence>